<dbReference type="OrthoDB" id="1937772at2"/>
<proteinExistence type="predicted"/>
<sequence>MIMVIIIIIGEGVVTPLFKPSKSKLALGLLGSLFFCLASLPFSSKGHRAAGLIFSGFSFMHMHQYRKGLYHHLGRERDGIKNFLEEIGGTVKKKMFRHLTGVQVLHYIPGRVRIYSRQIHNNQTKAQDLSNYLADIKEIQNFTVNHQTGSVLIEYSPEAVLGNKFLQEIEGLIASKYDRR</sequence>
<dbReference type="HOGENOM" id="CLU_1493935_0_0_9"/>
<dbReference type="RefSeq" id="WP_013840926.1">
    <property type="nucleotide sequence ID" value="NC_015589.1"/>
</dbReference>
<reference evidence="1 2" key="2">
    <citation type="journal article" date="2012" name="Stand. Genomic Sci.">
        <title>Complete genome sequence of the sulfate-reducing firmicute Desulfotomaculum ruminis type strain (DL(T)).</title>
        <authorList>
            <person name="Spring S."/>
            <person name="Visser M."/>
            <person name="Lu M."/>
            <person name="Copeland A."/>
            <person name="Lapidus A."/>
            <person name="Lucas S."/>
            <person name="Cheng J.F."/>
            <person name="Han C."/>
            <person name="Tapia R."/>
            <person name="Goodwin L.A."/>
            <person name="Pitluck S."/>
            <person name="Ivanova N."/>
            <person name="Land M."/>
            <person name="Hauser L."/>
            <person name="Larimer F."/>
            <person name="Rohde M."/>
            <person name="Goker M."/>
            <person name="Detter J.C."/>
            <person name="Kyrpides N.C."/>
            <person name="Woyke T."/>
            <person name="Schaap P.J."/>
            <person name="Plugge C.M."/>
            <person name="Muyzer G."/>
            <person name="Kuever J."/>
            <person name="Pereira I.A."/>
            <person name="Parshina S.N."/>
            <person name="Bernier-Latmani R."/>
            <person name="Stams A.J."/>
            <person name="Klenk H.P."/>
        </authorList>
    </citation>
    <scope>NUCLEOTIDE SEQUENCE [LARGE SCALE GENOMIC DNA]</scope>
    <source>
        <strain evidence="2">ATCC 23193 / DSM 2154 / NCIB 8452 / DL</strain>
    </source>
</reference>
<dbReference type="eggNOG" id="ENOG5030G1F">
    <property type="taxonomic scope" value="Bacteria"/>
</dbReference>
<protein>
    <submittedName>
        <fullName evidence="1">Uncharacterized protein</fullName>
    </submittedName>
</protein>
<evidence type="ECO:0000313" key="2">
    <source>
        <dbReference type="Proteomes" id="UP000009234"/>
    </source>
</evidence>
<accession>F6DJU1</accession>
<dbReference type="AlphaFoldDB" id="F6DJU1"/>
<reference evidence="2" key="1">
    <citation type="submission" date="2011-05" db="EMBL/GenBank/DDBJ databases">
        <title>Complete sequence of Desulfotomaculum ruminis DSM 2154.</title>
        <authorList>
            <person name="Lucas S."/>
            <person name="Copeland A."/>
            <person name="Lapidus A."/>
            <person name="Cheng J.-F."/>
            <person name="Goodwin L."/>
            <person name="Pitluck S."/>
            <person name="Lu M."/>
            <person name="Detter J.C."/>
            <person name="Han C."/>
            <person name="Tapia R."/>
            <person name="Land M."/>
            <person name="Hauser L."/>
            <person name="Kyrpides N."/>
            <person name="Ivanova N."/>
            <person name="Mikhailova N."/>
            <person name="Pagani I."/>
            <person name="Stams A.J.M."/>
            <person name="Plugge C.M."/>
            <person name="Muyzer G."/>
            <person name="Kuever J."/>
            <person name="Parshina S.N."/>
            <person name="Ivanova A.E."/>
            <person name="Nazina T.N."/>
            <person name="Brambilla E."/>
            <person name="Spring S."/>
            <person name="Klenk H.-P."/>
            <person name="Woyke T."/>
        </authorList>
    </citation>
    <scope>NUCLEOTIDE SEQUENCE [LARGE SCALE GENOMIC DNA]</scope>
    <source>
        <strain evidence="2">ATCC 23193 / DSM 2154 / NCIB 8452 / DL</strain>
    </source>
</reference>
<dbReference type="Proteomes" id="UP000009234">
    <property type="component" value="Chromosome"/>
</dbReference>
<dbReference type="Pfam" id="PF19991">
    <property type="entry name" value="HMA_2"/>
    <property type="match status" value="1"/>
</dbReference>
<evidence type="ECO:0000313" key="1">
    <source>
        <dbReference type="EMBL" id="AEG59155.1"/>
    </source>
</evidence>
<dbReference type="EMBL" id="CP002780">
    <property type="protein sequence ID" value="AEG59155.1"/>
    <property type="molecule type" value="Genomic_DNA"/>
</dbReference>
<dbReference type="STRING" id="696281.Desru_0878"/>
<keyword evidence="2" id="KW-1185">Reference proteome</keyword>
<name>F6DJU1_DESRL</name>
<organism evidence="1 2">
    <name type="scientific">Desulforamulus ruminis (strain ATCC 23193 / DSM 2154 / NCIMB 8452 / DL)</name>
    <name type="common">Desulfotomaculum ruminis</name>
    <dbReference type="NCBI Taxonomy" id="696281"/>
    <lineage>
        <taxon>Bacteria</taxon>
        <taxon>Bacillati</taxon>
        <taxon>Bacillota</taxon>
        <taxon>Clostridia</taxon>
        <taxon>Eubacteriales</taxon>
        <taxon>Peptococcaceae</taxon>
        <taxon>Desulforamulus</taxon>
    </lineage>
</organism>
<dbReference type="KEGG" id="dru:Desru_0878"/>
<gene>
    <name evidence="1" type="ordered locus">Desru_0878</name>
</gene>